<evidence type="ECO:0000313" key="1">
    <source>
        <dbReference type="EMBL" id="EEA85287.1"/>
    </source>
</evidence>
<keyword evidence="2" id="KW-1185">Reference proteome</keyword>
<dbReference type="STRING" id="500633.CLOHIR_01010"/>
<gene>
    <name evidence="1" type="ORF">CLOHIR_01010</name>
</gene>
<organism evidence="1 2">
    <name type="scientific">Peptacetobacter hiranonis (strain DSM 13275 / JCM 10541 / KCTC 15199 / TO-931)</name>
    <name type="common">Clostridium hiranonis</name>
    <dbReference type="NCBI Taxonomy" id="500633"/>
    <lineage>
        <taxon>Bacteria</taxon>
        <taxon>Bacillati</taxon>
        <taxon>Bacillota</taxon>
        <taxon>Clostridia</taxon>
        <taxon>Peptostreptococcales</taxon>
        <taxon>Peptostreptococcaceae</taxon>
        <taxon>Peptacetobacter</taxon>
    </lineage>
</organism>
<accession>B6FYQ6</accession>
<reference evidence="1 2" key="2">
    <citation type="submission" date="2008-10" db="EMBL/GenBank/DDBJ databases">
        <title>Draft genome sequence of Clostridium hiranonis (DSM 13275).</title>
        <authorList>
            <person name="Sudarsanam P."/>
            <person name="Ley R."/>
            <person name="Guruge J."/>
            <person name="Turnbaugh P.J."/>
            <person name="Mahowald M."/>
            <person name="Liep D."/>
            <person name="Gordon J."/>
        </authorList>
    </citation>
    <scope>NUCLEOTIDE SEQUENCE [LARGE SCALE GENOMIC DNA]</scope>
    <source>
        <strain evidence="1 2">DSM 13275</strain>
    </source>
</reference>
<sequence length="87" mass="10102">MQKLYKAIEEKIKSSGYTGFFTGEEVYNDICDEIEDKENGTYLLMSKKENGDVFTYNVSIFDDNFNLSILKINSGDEEFIINFDEEN</sequence>
<protein>
    <submittedName>
        <fullName evidence="1">Uncharacterized protein</fullName>
    </submittedName>
</protein>
<dbReference type="EMBL" id="ABWP01000045">
    <property type="protein sequence ID" value="EEA85287.1"/>
    <property type="molecule type" value="Genomic_DNA"/>
</dbReference>
<evidence type="ECO:0000313" key="2">
    <source>
        <dbReference type="Proteomes" id="UP000003178"/>
    </source>
</evidence>
<proteinExistence type="predicted"/>
<dbReference type="AlphaFoldDB" id="B6FYQ6"/>
<dbReference type="HOGENOM" id="CLU_2521820_0_0_9"/>
<dbReference type="OrthoDB" id="1755872at2"/>
<dbReference type="RefSeq" id="WP_006439927.1">
    <property type="nucleotide sequence ID" value="NZ_DS995356.1"/>
</dbReference>
<name>B6FYQ6_PEPHT</name>
<reference evidence="1 2" key="1">
    <citation type="submission" date="2008-09" db="EMBL/GenBank/DDBJ databases">
        <authorList>
            <person name="Fulton L."/>
            <person name="Clifton S."/>
            <person name="Fulton B."/>
            <person name="Xu J."/>
            <person name="Minx P."/>
            <person name="Pepin K.H."/>
            <person name="Johnson M."/>
            <person name="Thiruvilangam P."/>
            <person name="Bhonagiri V."/>
            <person name="Nash W.E."/>
            <person name="Mardis E.R."/>
            <person name="Wilson R.K."/>
        </authorList>
    </citation>
    <scope>NUCLEOTIDE SEQUENCE [LARGE SCALE GENOMIC DNA]</scope>
    <source>
        <strain evidence="1 2">DSM 13275</strain>
    </source>
</reference>
<comment type="caution">
    <text evidence="1">The sequence shown here is derived from an EMBL/GenBank/DDBJ whole genome shotgun (WGS) entry which is preliminary data.</text>
</comment>
<dbReference type="Proteomes" id="UP000003178">
    <property type="component" value="Unassembled WGS sequence"/>
</dbReference>